<sequence>MADTTQRRRGDRRTGVRRDHFVKLSLSDDEHTLLARAAQEQGMTVSGFAAHAALGVARQELAIAPDARQSLIALNDAVNALEALALRIGTDPEPGLLERLEAAAQALEDAGDAVAGAQT</sequence>
<dbReference type="Proteomes" id="UP000676079">
    <property type="component" value="Plasmid unnamed3"/>
</dbReference>
<dbReference type="EMBL" id="CP074135">
    <property type="protein sequence ID" value="QUX26388.1"/>
    <property type="molecule type" value="Genomic_DNA"/>
</dbReference>
<proteinExistence type="predicted"/>
<organism evidence="2 3">
    <name type="scientific">Nocardiopsis changdeensis</name>
    <dbReference type="NCBI Taxonomy" id="2831969"/>
    <lineage>
        <taxon>Bacteria</taxon>
        <taxon>Bacillati</taxon>
        <taxon>Actinomycetota</taxon>
        <taxon>Actinomycetes</taxon>
        <taxon>Streptosporangiales</taxon>
        <taxon>Nocardiopsidaceae</taxon>
        <taxon>Nocardiopsis</taxon>
    </lineage>
</organism>
<dbReference type="EMBL" id="CP074135">
    <property type="protein sequence ID" value="QUX26400.1"/>
    <property type="molecule type" value="Genomic_DNA"/>
</dbReference>
<name>A0A975KRZ5_9ACTN</name>
<evidence type="ECO:0000313" key="2">
    <source>
        <dbReference type="EMBL" id="QUX26400.1"/>
    </source>
</evidence>
<evidence type="ECO:0000313" key="3">
    <source>
        <dbReference type="Proteomes" id="UP000676079"/>
    </source>
</evidence>
<gene>
    <name evidence="1" type="ORF">KGD84_32330</name>
    <name evidence="2" type="ORF">KGD84_32395</name>
</gene>
<evidence type="ECO:0008006" key="4">
    <source>
        <dbReference type="Google" id="ProtNLM"/>
    </source>
</evidence>
<reference evidence="2" key="2">
    <citation type="submission" date="2021-05" db="EMBL/GenBank/DDBJ databases">
        <authorList>
            <person name="Li K."/>
            <person name="Gao J."/>
        </authorList>
    </citation>
    <scope>NUCLEOTIDE SEQUENCE</scope>
    <source>
        <strain evidence="2">Mg02</strain>
        <plasmid evidence="2">unnamed3</plasmid>
    </source>
</reference>
<keyword evidence="2" id="KW-0614">Plasmid</keyword>
<geneLocation type="plasmid" evidence="2 3">
    <name>unnamed3</name>
</geneLocation>
<reference evidence="3" key="1">
    <citation type="submission" date="2021-05" db="EMBL/GenBank/DDBJ databases">
        <title>Direct Submission.</title>
        <authorList>
            <person name="Li K."/>
            <person name="Gao J."/>
        </authorList>
    </citation>
    <scope>NUCLEOTIDE SEQUENCE [LARGE SCALE GENOMIC DNA]</scope>
    <source>
        <strain evidence="3">Mg02</strain>
        <plasmid evidence="3">unnamed3</plasmid>
    </source>
</reference>
<dbReference type="RefSeq" id="WP_220566154.1">
    <property type="nucleotide sequence ID" value="NZ_CP074135.1"/>
</dbReference>
<accession>A0A975KRZ5</accession>
<evidence type="ECO:0000313" key="1">
    <source>
        <dbReference type="EMBL" id="QUX26388.1"/>
    </source>
</evidence>
<protein>
    <recommendedName>
        <fullName evidence="4">DUF1778 domain-containing protein</fullName>
    </recommendedName>
</protein>
<keyword evidence="3" id="KW-1185">Reference proteome</keyword>